<dbReference type="EMBL" id="ACVP01000025">
    <property type="protein sequence ID" value="EET76821.1"/>
    <property type="molecule type" value="Genomic_DNA"/>
</dbReference>
<dbReference type="InterPro" id="IPR027417">
    <property type="entry name" value="P-loop_NTPase"/>
</dbReference>
<sequence length="42" mass="4493">MRKHVVIKGVSSCGKSTVGELLAQRTGLPFRDGDDMHPAANI</sequence>
<evidence type="ECO:0008006" key="3">
    <source>
        <dbReference type="Google" id="ProtNLM"/>
    </source>
</evidence>
<proteinExistence type="predicted"/>
<dbReference type="AlphaFoldDB" id="C6RB45"/>
<dbReference type="Gene3D" id="3.40.50.300">
    <property type="entry name" value="P-loop containing nucleotide triphosphate hydrolases"/>
    <property type="match status" value="1"/>
</dbReference>
<dbReference type="Proteomes" id="UP000004384">
    <property type="component" value="Unassembled WGS sequence"/>
</dbReference>
<gene>
    <name evidence="1" type="ORF">CORTU0001_0290</name>
</gene>
<protein>
    <recommendedName>
        <fullName evidence="3">Gluconokinase</fullName>
    </recommendedName>
</protein>
<organism evidence="1 2">
    <name type="scientific">Corynebacterium tuberculostearicum SK141</name>
    <dbReference type="NCBI Taxonomy" id="553206"/>
    <lineage>
        <taxon>Bacteria</taxon>
        <taxon>Bacillati</taxon>
        <taxon>Actinomycetota</taxon>
        <taxon>Actinomycetes</taxon>
        <taxon>Mycobacteriales</taxon>
        <taxon>Corynebacteriaceae</taxon>
        <taxon>Corynebacterium</taxon>
    </lineage>
</organism>
<reference evidence="1 2" key="1">
    <citation type="submission" date="2009-06" db="EMBL/GenBank/DDBJ databases">
        <authorList>
            <person name="Dodson R."/>
            <person name="Sebastian Y."/>
            <person name="Madupu R."/>
            <person name="Durkin A.S."/>
            <person name="Torralba M."/>
            <person name="Methe B."/>
            <person name="Sutton G.G."/>
            <person name="Strausberg R.L."/>
            <person name="Nelson K.E."/>
        </authorList>
    </citation>
    <scope>NUCLEOTIDE SEQUENCE [LARGE SCALE GENOMIC DNA]</scope>
    <source>
        <strain evidence="1 2">SK141</strain>
    </source>
</reference>
<dbReference type="InterPro" id="IPR031322">
    <property type="entry name" value="Shikimate/glucono_kinase"/>
</dbReference>
<accession>C6RB45</accession>
<evidence type="ECO:0000313" key="2">
    <source>
        <dbReference type="Proteomes" id="UP000004384"/>
    </source>
</evidence>
<comment type="caution">
    <text evidence="1">The sequence shown here is derived from an EMBL/GenBank/DDBJ whole genome shotgun (WGS) entry which is preliminary data.</text>
</comment>
<dbReference type="Pfam" id="PF01202">
    <property type="entry name" value="SKI"/>
    <property type="match status" value="1"/>
</dbReference>
<evidence type="ECO:0000313" key="1">
    <source>
        <dbReference type="EMBL" id="EET76821.1"/>
    </source>
</evidence>
<name>C6RB45_9CORY</name>
<dbReference type="SUPFAM" id="SSF52540">
    <property type="entry name" value="P-loop containing nucleoside triphosphate hydrolases"/>
    <property type="match status" value="1"/>
</dbReference>